<keyword evidence="7 14" id="KW-0479">Metal-binding</keyword>
<comment type="subcellular location">
    <subcellularLocation>
        <location evidence="4">Endoplasmic reticulum membrane</location>
        <topology evidence="4">Peripheral membrane protein</topology>
    </subcellularLocation>
    <subcellularLocation>
        <location evidence="3">Microsome membrane</location>
        <topology evidence="3">Peripheral membrane protein</topology>
    </subcellularLocation>
</comment>
<feature type="binding site" description="axial binding residue" evidence="14">
    <location>
        <position position="443"/>
    </location>
    <ligand>
        <name>heme</name>
        <dbReference type="ChEBI" id="CHEBI:30413"/>
    </ligand>
    <ligandPart>
        <name>Fe</name>
        <dbReference type="ChEBI" id="CHEBI:18248"/>
    </ligandPart>
</feature>
<dbReference type="GO" id="GO:0016705">
    <property type="term" value="F:oxidoreductase activity, acting on paired donors, with incorporation or reduction of molecular oxygen"/>
    <property type="evidence" value="ECO:0007669"/>
    <property type="project" value="InterPro"/>
</dbReference>
<dbReference type="EMBL" id="GDHF01029453">
    <property type="protein sequence ID" value="JAI22861.1"/>
    <property type="molecule type" value="Transcribed_RNA"/>
</dbReference>
<dbReference type="InterPro" id="IPR050196">
    <property type="entry name" value="Cytochrome_P450_Monoox"/>
</dbReference>
<evidence type="ECO:0000256" key="13">
    <source>
        <dbReference type="ARBA" id="ARBA00023136"/>
    </source>
</evidence>
<dbReference type="PRINTS" id="PR00465">
    <property type="entry name" value="EP450IV"/>
</dbReference>
<dbReference type="GO" id="GO:0005789">
    <property type="term" value="C:endoplasmic reticulum membrane"/>
    <property type="evidence" value="ECO:0007669"/>
    <property type="project" value="UniProtKB-SubCell"/>
</dbReference>
<accession>A0A0K8U8H4</accession>
<evidence type="ECO:0000256" key="4">
    <source>
        <dbReference type="ARBA" id="ARBA00004406"/>
    </source>
</evidence>
<keyword evidence="8" id="KW-0256">Endoplasmic reticulum</keyword>
<evidence type="ECO:0000256" key="8">
    <source>
        <dbReference type="ARBA" id="ARBA00022824"/>
    </source>
</evidence>
<dbReference type="OrthoDB" id="1470350at2759"/>
<keyword evidence="10 15" id="KW-0560">Oxidoreductase</keyword>
<evidence type="ECO:0000256" key="15">
    <source>
        <dbReference type="RuleBase" id="RU000461"/>
    </source>
</evidence>
<organism evidence="17">
    <name type="scientific">Bactrocera latifrons</name>
    <name type="common">Malaysian fruit fly</name>
    <name type="synonym">Chaetodacus latifrons</name>
    <dbReference type="NCBI Taxonomy" id="174628"/>
    <lineage>
        <taxon>Eukaryota</taxon>
        <taxon>Metazoa</taxon>
        <taxon>Ecdysozoa</taxon>
        <taxon>Arthropoda</taxon>
        <taxon>Hexapoda</taxon>
        <taxon>Insecta</taxon>
        <taxon>Pterygota</taxon>
        <taxon>Neoptera</taxon>
        <taxon>Endopterygota</taxon>
        <taxon>Diptera</taxon>
        <taxon>Brachycera</taxon>
        <taxon>Muscomorpha</taxon>
        <taxon>Tephritoidea</taxon>
        <taxon>Tephritidae</taxon>
        <taxon>Bactrocera</taxon>
        <taxon>Bactrocera</taxon>
    </lineage>
</organism>
<dbReference type="InterPro" id="IPR017972">
    <property type="entry name" value="Cyt_P450_CS"/>
</dbReference>
<evidence type="ECO:0000256" key="2">
    <source>
        <dbReference type="ARBA" id="ARBA00003690"/>
    </source>
</evidence>
<keyword evidence="16" id="KW-0812">Transmembrane</keyword>
<dbReference type="PANTHER" id="PTHR24291:SF189">
    <property type="entry name" value="CYTOCHROME P450 4C3-RELATED"/>
    <property type="match status" value="1"/>
</dbReference>
<evidence type="ECO:0000256" key="7">
    <source>
        <dbReference type="ARBA" id="ARBA00022723"/>
    </source>
</evidence>
<comment type="similarity">
    <text evidence="5 15">Belongs to the cytochrome P450 family.</text>
</comment>
<evidence type="ECO:0000256" key="1">
    <source>
        <dbReference type="ARBA" id="ARBA00001971"/>
    </source>
</evidence>
<keyword evidence="6 14" id="KW-0349">Heme</keyword>
<evidence type="ECO:0000256" key="6">
    <source>
        <dbReference type="ARBA" id="ARBA00022617"/>
    </source>
</evidence>
<evidence type="ECO:0000313" key="17">
    <source>
        <dbReference type="EMBL" id="JAI22861.1"/>
    </source>
</evidence>
<evidence type="ECO:0000256" key="16">
    <source>
        <dbReference type="SAM" id="Phobius"/>
    </source>
</evidence>
<evidence type="ECO:0000256" key="10">
    <source>
        <dbReference type="ARBA" id="ARBA00023002"/>
    </source>
</evidence>
<evidence type="ECO:0000256" key="12">
    <source>
        <dbReference type="ARBA" id="ARBA00023033"/>
    </source>
</evidence>
<dbReference type="AlphaFoldDB" id="A0A0K8U8H4"/>
<sequence>MGALVGIEMLIIAVIVLILSAGWRLYEKRKYFSSVTSKLPTLYGIPFIGQAYQLLDLNKLYHNISLNIDTFKQLTGCLWIANTPFVVTVDPEVVKHVTTSPVFLNKATDLYKHFHNGVINGIIVSPAKKWKINRKAITPFLAHNNIMAFFTYFNENAINMKNRLTKLAGQGEQDIFTIIKECGLQLSLLTIMGIKMEEGDETYREIMNAFNVLIDLMAKNSIYSSVGLGFLSNTPQYKRYREYLRDFVRSLIKQNLSRKNDSEAKNDFEEDKQMMIDLALKSMRQGVFSEKDVEIECFTMIAASYETSVSAAFTCLMTLAMHPEIQERVFQEICSVFPDGITTVEYDDLKNLPYLDMCIADALRLAPPIPYIGREAIHDTELCPGVKVPKNMQVVIPIYELHRRKEIWGPDAHRFNPDNFLPENVAKRHPSSYMLFSKGARNCIGFRYAEITLRIMLIHLVRNLKFSSTTKFEDIVLIPKVTMTYKNEPQISIEVRAD</sequence>
<keyword evidence="11 14" id="KW-0408">Iron</keyword>
<keyword evidence="13 16" id="KW-0472">Membrane</keyword>
<evidence type="ECO:0000256" key="9">
    <source>
        <dbReference type="ARBA" id="ARBA00022848"/>
    </source>
</evidence>
<dbReference type="InterPro" id="IPR036396">
    <property type="entry name" value="Cyt_P450_sf"/>
</dbReference>
<dbReference type="Gene3D" id="1.10.630.10">
    <property type="entry name" value="Cytochrome P450"/>
    <property type="match status" value="1"/>
</dbReference>
<keyword evidence="16" id="KW-1133">Transmembrane helix</keyword>
<protein>
    <submittedName>
        <fullName evidence="17">Putative cytochrome P450 313a4</fullName>
    </submittedName>
</protein>
<dbReference type="PANTHER" id="PTHR24291">
    <property type="entry name" value="CYTOCHROME P450 FAMILY 4"/>
    <property type="match status" value="1"/>
</dbReference>
<evidence type="ECO:0000256" key="5">
    <source>
        <dbReference type="ARBA" id="ARBA00010617"/>
    </source>
</evidence>
<dbReference type="PROSITE" id="PS00086">
    <property type="entry name" value="CYTOCHROME_P450"/>
    <property type="match status" value="1"/>
</dbReference>
<name>A0A0K8U8H4_BACLA</name>
<reference evidence="17" key="1">
    <citation type="submission" date="2015-06" db="EMBL/GenBank/DDBJ databases">
        <authorList>
            <person name="Hoefler B.C."/>
            <person name="Straight P.D."/>
        </authorList>
    </citation>
    <scope>NUCLEOTIDE SEQUENCE</scope>
</reference>
<dbReference type="GO" id="GO:0004497">
    <property type="term" value="F:monooxygenase activity"/>
    <property type="evidence" value="ECO:0007669"/>
    <property type="project" value="UniProtKB-KW"/>
</dbReference>
<evidence type="ECO:0000256" key="3">
    <source>
        <dbReference type="ARBA" id="ARBA00004174"/>
    </source>
</evidence>
<keyword evidence="9" id="KW-0492">Microsome</keyword>
<comment type="function">
    <text evidence="2">May be involved in the metabolism of insect hormones and in the breakdown of synthetic insecticides.</text>
</comment>
<dbReference type="SUPFAM" id="SSF48264">
    <property type="entry name" value="Cytochrome P450"/>
    <property type="match status" value="1"/>
</dbReference>
<gene>
    <name evidence="17" type="primary">Cyp313a4_15</name>
    <name evidence="17" type="ORF">c3_g2_i4</name>
</gene>
<feature type="transmembrane region" description="Helical" evidence="16">
    <location>
        <begin position="6"/>
        <end position="26"/>
    </location>
</feature>
<dbReference type="GO" id="GO:0005506">
    <property type="term" value="F:iron ion binding"/>
    <property type="evidence" value="ECO:0007669"/>
    <property type="project" value="InterPro"/>
</dbReference>
<evidence type="ECO:0000256" key="11">
    <source>
        <dbReference type="ARBA" id="ARBA00023004"/>
    </source>
</evidence>
<comment type="cofactor">
    <cofactor evidence="1 14">
        <name>heme</name>
        <dbReference type="ChEBI" id="CHEBI:30413"/>
    </cofactor>
</comment>
<keyword evidence="12 15" id="KW-0503">Monooxygenase</keyword>
<evidence type="ECO:0000256" key="14">
    <source>
        <dbReference type="PIRSR" id="PIRSR602403-1"/>
    </source>
</evidence>
<dbReference type="Pfam" id="PF00067">
    <property type="entry name" value="p450"/>
    <property type="match status" value="1"/>
</dbReference>
<dbReference type="InterPro" id="IPR001128">
    <property type="entry name" value="Cyt_P450"/>
</dbReference>
<dbReference type="GO" id="GO:0020037">
    <property type="term" value="F:heme binding"/>
    <property type="evidence" value="ECO:0007669"/>
    <property type="project" value="InterPro"/>
</dbReference>
<dbReference type="InterPro" id="IPR002403">
    <property type="entry name" value="Cyt_P450_E_grp-IV"/>
</dbReference>
<proteinExistence type="inferred from homology"/>